<dbReference type="GeneTree" id="ENSGT00390000008818"/>
<proteinExistence type="predicted"/>
<dbReference type="InterPro" id="IPR034607">
    <property type="entry name" value="CCDC127"/>
</dbReference>
<dbReference type="AlphaFoldDB" id="A0AAY5K465"/>
<dbReference type="PANTHER" id="PTHR31958:SF2">
    <property type="entry name" value="COILED-COIL DOMAIN-CONTAINING PROTEIN 127"/>
    <property type="match status" value="1"/>
</dbReference>
<dbReference type="CTD" id="792067"/>
<dbReference type="GeneID" id="105012562"/>
<sequence length="270" mass="31884">MNNLNDPQEWNIRPERRGDGGDGNKWNYALLVPIIGLAAFRWIWSRESQREVLEVKKKYDKSMQAIRDAMDRKYKETLRENRQETIHLELELEKEKNRAEGYRQAIASQSQQLMEERRRLSQEREALTGEKRKALMAGATGALLHMALERESKSEWHKGAVAALREVEEGLLKRQEAFCSILVPREKRLEIERDVLVRVVQERSLAQLDMESDLKDIFRNDSQCAHYLNKDKHNNGSLMWVYLRYWQLQVTLQKHRRAEATLLERKSSNL</sequence>
<evidence type="ECO:0008006" key="4">
    <source>
        <dbReference type="Google" id="ProtNLM"/>
    </source>
</evidence>
<reference evidence="2" key="2">
    <citation type="submission" date="2025-08" db="UniProtKB">
        <authorList>
            <consortium name="Ensembl"/>
        </authorList>
    </citation>
    <scope>IDENTIFICATION</scope>
</reference>
<protein>
    <recommendedName>
        <fullName evidence="4">Coiled-coil domain containing 127a</fullName>
    </recommendedName>
</protein>
<feature type="coiled-coil region" evidence="1">
    <location>
        <begin position="78"/>
        <end position="130"/>
    </location>
</feature>
<keyword evidence="1" id="KW-0175">Coiled coil</keyword>
<dbReference type="Proteomes" id="UP000265140">
    <property type="component" value="Chromosome 10"/>
</dbReference>
<keyword evidence="3" id="KW-1185">Reference proteome</keyword>
<evidence type="ECO:0000313" key="2">
    <source>
        <dbReference type="Ensembl" id="ENSELUP00000083576.1"/>
    </source>
</evidence>
<reference evidence="2 3" key="1">
    <citation type="submission" date="2020-02" db="EMBL/GenBank/DDBJ databases">
        <title>Esox lucius (northern pike) genome, fEsoLuc1, primary haplotype.</title>
        <authorList>
            <person name="Myers G."/>
            <person name="Karagic N."/>
            <person name="Meyer A."/>
            <person name="Pippel M."/>
            <person name="Reichard M."/>
            <person name="Winkler S."/>
            <person name="Tracey A."/>
            <person name="Sims Y."/>
            <person name="Howe K."/>
            <person name="Rhie A."/>
            <person name="Formenti G."/>
            <person name="Durbin R."/>
            <person name="Fedrigo O."/>
            <person name="Jarvis E.D."/>
        </authorList>
    </citation>
    <scope>NUCLEOTIDE SEQUENCE [LARGE SCALE GENOMIC DNA]</scope>
</reference>
<dbReference type="RefSeq" id="XP_010871790.1">
    <property type="nucleotide sequence ID" value="XM_010873488.3"/>
</dbReference>
<dbReference type="PANTHER" id="PTHR31958">
    <property type="entry name" value="COILED-COIL DOMAIN-CONTAINING PROTEIN 127"/>
    <property type="match status" value="1"/>
</dbReference>
<name>A0AAY5K465_ESOLU</name>
<reference evidence="2" key="3">
    <citation type="submission" date="2025-09" db="UniProtKB">
        <authorList>
            <consortium name="Ensembl"/>
        </authorList>
    </citation>
    <scope>IDENTIFICATION</scope>
</reference>
<dbReference type="RefSeq" id="XP_034150704.1">
    <property type="nucleotide sequence ID" value="XM_034294813.1"/>
</dbReference>
<evidence type="ECO:0000256" key="1">
    <source>
        <dbReference type="SAM" id="Coils"/>
    </source>
</evidence>
<evidence type="ECO:0000313" key="3">
    <source>
        <dbReference type="Proteomes" id="UP000265140"/>
    </source>
</evidence>
<accession>A0AAY5K465</accession>
<dbReference type="Ensembl" id="ENSELUT00000108938.1">
    <property type="protein sequence ID" value="ENSELUP00000083576.1"/>
    <property type="gene ID" value="ENSELUG00000040134.1"/>
</dbReference>
<dbReference type="KEGG" id="els:105012562"/>
<organism evidence="2 3">
    <name type="scientific">Esox lucius</name>
    <name type="common">Northern pike</name>
    <dbReference type="NCBI Taxonomy" id="8010"/>
    <lineage>
        <taxon>Eukaryota</taxon>
        <taxon>Metazoa</taxon>
        <taxon>Chordata</taxon>
        <taxon>Craniata</taxon>
        <taxon>Vertebrata</taxon>
        <taxon>Euteleostomi</taxon>
        <taxon>Actinopterygii</taxon>
        <taxon>Neopterygii</taxon>
        <taxon>Teleostei</taxon>
        <taxon>Protacanthopterygii</taxon>
        <taxon>Esociformes</taxon>
        <taxon>Esocidae</taxon>
        <taxon>Esox</taxon>
    </lineage>
</organism>